<dbReference type="PRINTS" id="PR00300">
    <property type="entry name" value="CLPPROTEASEA"/>
</dbReference>
<dbReference type="EMBL" id="AAWL01000005">
    <property type="protein sequence ID" value="EAX48043.1"/>
    <property type="molecule type" value="Genomic_DNA"/>
</dbReference>
<sequence>MFWDEIVGHDETIKMLQGMLRRGRLPHALLFAGPEGVGKTLVAKAFAAALLCQEAAAPCGRCLICRQAAEFAHPALQVIVPAGNTIKIDQIRQLQHEAALAGGDEWRLCIIEQVERMTAQAANSLLKLLEEPPPRLIFILLTALPHAVLSTIRSRCQVLRFAPLPPEVLAAALSRRGYGEEAARVAARLSGGRMGTALALLTPGGMALRDQAAAILANLPAANMETVWSLVAMLDKLAPADFTAFLHYLTCLLRDLLLLADGHRPDLLFNLDLTHELAGLVQAWTPSALFAALAAVRDAGRAVQGNASIRLTCEALFIHLVDLAKEGSDAIHSSRRAL</sequence>
<keyword evidence="3 9" id="KW-0808">Transferase</keyword>
<dbReference type="GO" id="GO:0006261">
    <property type="term" value="P:DNA-templated DNA replication"/>
    <property type="evidence" value="ECO:0007669"/>
    <property type="project" value="TreeGrafter"/>
</dbReference>
<comment type="catalytic activity">
    <reaction evidence="7">
        <text>DNA(n) + a 2'-deoxyribonucleoside 5'-triphosphate = DNA(n+1) + diphosphate</text>
        <dbReference type="Rhea" id="RHEA:22508"/>
        <dbReference type="Rhea" id="RHEA-COMP:17339"/>
        <dbReference type="Rhea" id="RHEA-COMP:17340"/>
        <dbReference type="ChEBI" id="CHEBI:33019"/>
        <dbReference type="ChEBI" id="CHEBI:61560"/>
        <dbReference type="ChEBI" id="CHEBI:173112"/>
        <dbReference type="EC" id="2.7.7.7"/>
    </reaction>
</comment>
<evidence type="ECO:0000313" key="9">
    <source>
        <dbReference type="EMBL" id="EAX48043.1"/>
    </source>
</evidence>
<reference evidence="9 10" key="2">
    <citation type="submission" date="2007-01" db="EMBL/GenBank/DDBJ databases">
        <title>Sequencing of the draft genome and assembly of Thermosinus carboxydivorans Nor1.</title>
        <authorList>
            <consortium name="US DOE Joint Genome Institute (JGI-PGF)"/>
            <person name="Copeland A."/>
            <person name="Lucas S."/>
            <person name="Lapidus A."/>
            <person name="Barry K."/>
            <person name="Glavina del Rio T."/>
            <person name="Dalin E."/>
            <person name="Tice H."/>
            <person name="Bruce D."/>
            <person name="Pitluck S."/>
            <person name="Richardson P."/>
        </authorList>
    </citation>
    <scope>NUCLEOTIDE SEQUENCE [LARGE SCALE GENOMIC DNA]</scope>
    <source>
        <strain evidence="9 10">Nor1</strain>
    </source>
</reference>
<dbReference type="GO" id="GO:0009360">
    <property type="term" value="C:DNA polymerase III complex"/>
    <property type="evidence" value="ECO:0007669"/>
    <property type="project" value="InterPro"/>
</dbReference>
<keyword evidence="6" id="KW-0239">DNA-directed DNA polymerase</keyword>
<dbReference type="Pfam" id="PF13177">
    <property type="entry name" value="DNA_pol3_delta2"/>
    <property type="match status" value="1"/>
</dbReference>
<dbReference type="GO" id="GO:0005524">
    <property type="term" value="F:ATP binding"/>
    <property type="evidence" value="ECO:0007669"/>
    <property type="project" value="InterPro"/>
</dbReference>
<dbReference type="PANTHER" id="PTHR11669:SF8">
    <property type="entry name" value="DNA POLYMERASE III SUBUNIT DELTA"/>
    <property type="match status" value="1"/>
</dbReference>
<dbReference type="EC" id="2.7.7.7" evidence="1"/>
<evidence type="ECO:0000259" key="8">
    <source>
        <dbReference type="Pfam" id="PF09115"/>
    </source>
</evidence>
<keyword evidence="5" id="KW-0235">DNA replication</keyword>
<dbReference type="AlphaFoldDB" id="A1HPS4"/>
<organism evidence="9 10">
    <name type="scientific">Thermosinus carboxydivorans Nor1</name>
    <dbReference type="NCBI Taxonomy" id="401526"/>
    <lineage>
        <taxon>Bacteria</taxon>
        <taxon>Bacillati</taxon>
        <taxon>Bacillota</taxon>
        <taxon>Negativicutes</taxon>
        <taxon>Selenomonadales</taxon>
        <taxon>Sporomusaceae</taxon>
        <taxon>Thermosinus</taxon>
    </lineage>
</organism>
<evidence type="ECO:0000313" key="10">
    <source>
        <dbReference type="Proteomes" id="UP000005139"/>
    </source>
</evidence>
<dbReference type="InterPro" id="IPR004622">
    <property type="entry name" value="DNA_pol_HolB"/>
</dbReference>
<evidence type="ECO:0000256" key="3">
    <source>
        <dbReference type="ARBA" id="ARBA00022679"/>
    </source>
</evidence>
<name>A1HPS4_9FIRM</name>
<feature type="domain" description="DNA polymerase III delta subunit C-terminal" evidence="8">
    <location>
        <begin position="216"/>
        <end position="306"/>
    </location>
</feature>
<dbReference type="GO" id="GO:0008408">
    <property type="term" value="F:3'-5' exonuclease activity"/>
    <property type="evidence" value="ECO:0007669"/>
    <property type="project" value="InterPro"/>
</dbReference>
<proteinExistence type="predicted"/>
<gene>
    <name evidence="9" type="ORF">TcarDRAFT_1921</name>
</gene>
<dbReference type="InterPro" id="IPR001270">
    <property type="entry name" value="ClpA/B"/>
</dbReference>
<dbReference type="GO" id="GO:0003887">
    <property type="term" value="F:DNA-directed DNA polymerase activity"/>
    <property type="evidence" value="ECO:0007669"/>
    <property type="project" value="UniProtKB-KW"/>
</dbReference>
<dbReference type="InterPro" id="IPR015199">
    <property type="entry name" value="DNA_pol_III_delta_C"/>
</dbReference>
<dbReference type="SUPFAM" id="SSF52540">
    <property type="entry name" value="P-loop containing nucleoside triphosphate hydrolases"/>
    <property type="match status" value="1"/>
</dbReference>
<dbReference type="GO" id="GO:0003677">
    <property type="term" value="F:DNA binding"/>
    <property type="evidence" value="ECO:0007669"/>
    <property type="project" value="InterPro"/>
</dbReference>
<dbReference type="eggNOG" id="COG0470">
    <property type="taxonomic scope" value="Bacteria"/>
</dbReference>
<evidence type="ECO:0000256" key="4">
    <source>
        <dbReference type="ARBA" id="ARBA00022695"/>
    </source>
</evidence>
<dbReference type="Gene3D" id="3.40.50.300">
    <property type="entry name" value="P-loop containing nucleotide triphosphate hydrolases"/>
    <property type="match status" value="1"/>
</dbReference>
<comment type="caution">
    <text evidence="9">The sequence shown here is derived from an EMBL/GenBank/DDBJ whole genome shotgun (WGS) entry which is preliminary data.</text>
</comment>
<keyword evidence="4 9" id="KW-0548">Nucleotidyltransferase</keyword>
<dbReference type="Proteomes" id="UP000005139">
    <property type="component" value="Unassembled WGS sequence"/>
</dbReference>
<evidence type="ECO:0000256" key="2">
    <source>
        <dbReference type="ARBA" id="ARBA00014363"/>
    </source>
</evidence>
<reference evidence="9 10" key="1">
    <citation type="submission" date="2007-01" db="EMBL/GenBank/DDBJ databases">
        <title>Annotation of the draft genome assembly of Thermosinus carboxydivorans Nor1.</title>
        <authorList>
            <consortium name="US DOE Joint Genome Institute (JGI-ORNL)"/>
            <person name="Larimer F."/>
            <person name="Land M."/>
            <person name="Hauser L."/>
        </authorList>
    </citation>
    <scope>NUCLEOTIDE SEQUENCE [LARGE SCALE GENOMIC DNA]</scope>
    <source>
        <strain evidence="9 10">Nor1</strain>
    </source>
</reference>
<evidence type="ECO:0000256" key="1">
    <source>
        <dbReference type="ARBA" id="ARBA00012417"/>
    </source>
</evidence>
<dbReference type="PANTHER" id="PTHR11669">
    <property type="entry name" value="REPLICATION FACTOR C / DNA POLYMERASE III GAMMA-TAU SUBUNIT"/>
    <property type="match status" value="1"/>
</dbReference>
<accession>A1HPS4</accession>
<dbReference type="InterPro" id="IPR050238">
    <property type="entry name" value="DNA_Rep/Repair_Clamp_Loader"/>
</dbReference>
<dbReference type="Pfam" id="PF09115">
    <property type="entry name" value="DNApol3-delta_C"/>
    <property type="match status" value="1"/>
</dbReference>
<dbReference type="RefSeq" id="WP_007289028.1">
    <property type="nucleotide sequence ID" value="NZ_AAWL01000005.1"/>
</dbReference>
<dbReference type="NCBIfam" id="TIGR00678">
    <property type="entry name" value="holB"/>
    <property type="match status" value="1"/>
</dbReference>
<dbReference type="InterPro" id="IPR027417">
    <property type="entry name" value="P-loop_NTPase"/>
</dbReference>
<evidence type="ECO:0000256" key="6">
    <source>
        <dbReference type="ARBA" id="ARBA00022932"/>
    </source>
</evidence>
<dbReference type="OrthoDB" id="9810148at2"/>
<evidence type="ECO:0000256" key="5">
    <source>
        <dbReference type="ARBA" id="ARBA00022705"/>
    </source>
</evidence>
<keyword evidence="10" id="KW-1185">Reference proteome</keyword>
<protein>
    <recommendedName>
        <fullName evidence="2">DNA polymerase III subunit delta'</fullName>
        <ecNumber evidence="1">2.7.7.7</ecNumber>
    </recommendedName>
</protein>
<evidence type="ECO:0000256" key="7">
    <source>
        <dbReference type="ARBA" id="ARBA00049244"/>
    </source>
</evidence>
<dbReference type="CDD" id="cd00009">
    <property type="entry name" value="AAA"/>
    <property type="match status" value="1"/>
</dbReference>